<dbReference type="InterPro" id="IPR008181">
    <property type="entry name" value="dUTPase"/>
</dbReference>
<dbReference type="GO" id="GO:0046081">
    <property type="term" value="P:dUTP catabolic process"/>
    <property type="evidence" value="ECO:0007669"/>
    <property type="project" value="InterPro"/>
</dbReference>
<comment type="catalytic activity">
    <reaction evidence="5">
        <text>dUTP + H2O = dUMP + diphosphate + H(+)</text>
        <dbReference type="Rhea" id="RHEA:10248"/>
        <dbReference type="ChEBI" id="CHEBI:15377"/>
        <dbReference type="ChEBI" id="CHEBI:15378"/>
        <dbReference type="ChEBI" id="CHEBI:33019"/>
        <dbReference type="ChEBI" id="CHEBI:61555"/>
        <dbReference type="ChEBI" id="CHEBI:246422"/>
        <dbReference type="EC" id="3.6.1.23"/>
    </reaction>
</comment>
<dbReference type="InterPro" id="IPR029054">
    <property type="entry name" value="dUTPase-like"/>
</dbReference>
<keyword evidence="3 7" id="KW-0378">Hydrolase</keyword>
<dbReference type="PANTHER" id="PTHR11241">
    <property type="entry name" value="DEOXYURIDINE 5'-TRIPHOSPHATE NUCLEOTIDOHYDROLASE"/>
    <property type="match status" value="1"/>
</dbReference>
<dbReference type="PANTHER" id="PTHR11241:SF0">
    <property type="entry name" value="DEOXYURIDINE 5'-TRIPHOSPHATE NUCLEOTIDOHYDROLASE"/>
    <property type="match status" value="1"/>
</dbReference>
<evidence type="ECO:0000313" key="8">
    <source>
        <dbReference type="Proteomes" id="UP000249204"/>
    </source>
</evidence>
<dbReference type="CDD" id="cd07557">
    <property type="entry name" value="trimeric_dUTPase"/>
    <property type="match status" value="1"/>
</dbReference>
<dbReference type="GO" id="GO:0004170">
    <property type="term" value="F:dUTP diphosphatase activity"/>
    <property type="evidence" value="ECO:0007669"/>
    <property type="project" value="UniProtKB-EC"/>
</dbReference>
<name>A0A2W6PCE3_9BACL</name>
<evidence type="ECO:0000259" key="6">
    <source>
        <dbReference type="Pfam" id="PF00692"/>
    </source>
</evidence>
<comment type="similarity">
    <text evidence="1">Belongs to the dUTPase family.</text>
</comment>
<organism evidence="7 8">
    <name type="scientific">Paenibacillus silvae</name>
    <dbReference type="NCBI Taxonomy" id="1325358"/>
    <lineage>
        <taxon>Bacteria</taxon>
        <taxon>Bacillati</taxon>
        <taxon>Bacillota</taxon>
        <taxon>Bacilli</taxon>
        <taxon>Bacillales</taxon>
        <taxon>Paenibacillaceae</taxon>
        <taxon>Paenibacillus</taxon>
    </lineage>
</organism>
<protein>
    <recommendedName>
        <fullName evidence="2">dUTP diphosphatase</fullName>
        <ecNumber evidence="2">3.6.1.23</ecNumber>
    </recommendedName>
</protein>
<dbReference type="GO" id="GO:0006226">
    <property type="term" value="P:dUMP biosynthetic process"/>
    <property type="evidence" value="ECO:0007669"/>
    <property type="project" value="InterPro"/>
</dbReference>
<evidence type="ECO:0000256" key="2">
    <source>
        <dbReference type="ARBA" id="ARBA00012379"/>
    </source>
</evidence>
<dbReference type="Pfam" id="PF00692">
    <property type="entry name" value="dUTPase"/>
    <property type="match status" value="1"/>
</dbReference>
<keyword evidence="4" id="KW-0546">Nucleotide metabolism</keyword>
<dbReference type="EC" id="3.6.1.23" evidence="2"/>
<feature type="domain" description="dUTPase-like" evidence="6">
    <location>
        <begin position="30"/>
        <end position="145"/>
    </location>
</feature>
<accession>A0A2W6PCE3</accession>
<dbReference type="RefSeq" id="WP_111268482.1">
    <property type="nucleotide sequence ID" value="NZ_QKWW01000006.1"/>
</dbReference>
<dbReference type="SUPFAM" id="SSF51283">
    <property type="entry name" value="dUTPase-like"/>
    <property type="match status" value="1"/>
</dbReference>
<dbReference type="EMBL" id="QKWW01000006">
    <property type="protein sequence ID" value="PZT57330.1"/>
    <property type="molecule type" value="Genomic_DNA"/>
</dbReference>
<evidence type="ECO:0000256" key="4">
    <source>
        <dbReference type="ARBA" id="ARBA00023080"/>
    </source>
</evidence>
<dbReference type="Proteomes" id="UP000249204">
    <property type="component" value="Unassembled WGS sequence"/>
</dbReference>
<evidence type="ECO:0000313" key="7">
    <source>
        <dbReference type="EMBL" id="PZT57330.1"/>
    </source>
</evidence>
<dbReference type="GO" id="GO:0000287">
    <property type="term" value="F:magnesium ion binding"/>
    <property type="evidence" value="ECO:0007669"/>
    <property type="project" value="InterPro"/>
</dbReference>
<dbReference type="InterPro" id="IPR036157">
    <property type="entry name" value="dUTPase-like_sf"/>
</dbReference>
<evidence type="ECO:0000256" key="5">
    <source>
        <dbReference type="ARBA" id="ARBA00047686"/>
    </source>
</evidence>
<reference evidence="7 8" key="1">
    <citation type="submission" date="2018-06" db="EMBL/GenBank/DDBJ databases">
        <title>Isolation of heavy metals resistant Paenibacillus silvae NC2 from Gold-Copper mine in ZiJin, China.</title>
        <authorList>
            <person name="Xu J."/>
            <person name="Mazhar H.S."/>
            <person name="Rensing C."/>
        </authorList>
    </citation>
    <scope>NUCLEOTIDE SEQUENCE [LARGE SCALE GENOMIC DNA]</scope>
    <source>
        <strain evidence="7 8">NC2</strain>
    </source>
</reference>
<evidence type="ECO:0000256" key="3">
    <source>
        <dbReference type="ARBA" id="ARBA00022801"/>
    </source>
</evidence>
<dbReference type="InterPro" id="IPR033704">
    <property type="entry name" value="dUTPase_trimeric"/>
</dbReference>
<proteinExistence type="inferred from homology"/>
<sequence length="147" mass="16580">MTKSKPLQIQIKYFSDIEPIEKISKGDWIDLRSAVDVELKAGESKLIPLGVGMKLPDGYEANPVPRSGTFKNFGIIQTNHYGVIDNSYSGDNDQWHFPAYAMRDTIIRKNDRICQFRIQEVMPEVEFVTVDHLDDVSRGGFGSTGIN</sequence>
<dbReference type="AlphaFoldDB" id="A0A2W6PCE3"/>
<dbReference type="Gene3D" id="2.70.40.10">
    <property type="match status" value="1"/>
</dbReference>
<gene>
    <name evidence="7" type="ORF">DN757_01350</name>
</gene>
<evidence type="ECO:0000256" key="1">
    <source>
        <dbReference type="ARBA" id="ARBA00006581"/>
    </source>
</evidence>
<comment type="caution">
    <text evidence="7">The sequence shown here is derived from an EMBL/GenBank/DDBJ whole genome shotgun (WGS) entry which is preliminary data.</text>
</comment>